<keyword evidence="3" id="KW-1185">Reference proteome</keyword>
<dbReference type="AlphaFoldDB" id="A0A367KT09"/>
<dbReference type="OrthoDB" id="672793at2759"/>
<organism evidence="2 3">
    <name type="scientific">Rhizopus stolonifer</name>
    <name type="common">Rhizopus nigricans</name>
    <dbReference type="NCBI Taxonomy" id="4846"/>
    <lineage>
        <taxon>Eukaryota</taxon>
        <taxon>Fungi</taxon>
        <taxon>Fungi incertae sedis</taxon>
        <taxon>Mucoromycota</taxon>
        <taxon>Mucoromycotina</taxon>
        <taxon>Mucoromycetes</taxon>
        <taxon>Mucorales</taxon>
        <taxon>Mucorineae</taxon>
        <taxon>Rhizopodaceae</taxon>
        <taxon>Rhizopus</taxon>
    </lineage>
</organism>
<gene>
    <name evidence="2" type="ORF">CU098_012985</name>
</gene>
<proteinExistence type="predicted"/>
<keyword evidence="1" id="KW-0812">Transmembrane</keyword>
<evidence type="ECO:0000313" key="3">
    <source>
        <dbReference type="Proteomes" id="UP000253551"/>
    </source>
</evidence>
<evidence type="ECO:0000313" key="2">
    <source>
        <dbReference type="EMBL" id="RCI05338.1"/>
    </source>
</evidence>
<evidence type="ECO:0000256" key="1">
    <source>
        <dbReference type="SAM" id="Phobius"/>
    </source>
</evidence>
<comment type="caution">
    <text evidence="2">The sequence shown here is derived from an EMBL/GenBank/DDBJ whole genome shotgun (WGS) entry which is preliminary data.</text>
</comment>
<dbReference type="EMBL" id="PJQM01000413">
    <property type="protein sequence ID" value="RCI05338.1"/>
    <property type="molecule type" value="Genomic_DNA"/>
</dbReference>
<protein>
    <submittedName>
        <fullName evidence="2">Uncharacterized protein</fullName>
    </submittedName>
</protein>
<accession>A0A367KT09</accession>
<feature type="transmembrane region" description="Helical" evidence="1">
    <location>
        <begin position="51"/>
        <end position="74"/>
    </location>
</feature>
<name>A0A367KT09_RHIST</name>
<keyword evidence="1" id="KW-1133">Transmembrane helix</keyword>
<sequence length="231" mass="25706">MSLRFKRTLQVTRATRPLCPIYQSRLQTRPLSIWTVPKIILATTSKKKRGLILGTLGAATFLSSVMGPVVWVAAGGAASLFTWRLLKKTQSWWNYLSPILGSHQKDQPSLSQALLSQIGTHRAAEVVRMEAIKSLKDYFGKNKQMLQEFGLDHPNELTWEDVHRSETVRLDSDKHQVSVQFWLEDQTSKGPRGGSCEVTASAVVSGQGNVALEQVKLSSPGWHQDEIVIGN</sequence>
<reference evidence="2 3" key="1">
    <citation type="journal article" date="2018" name="G3 (Bethesda)">
        <title>Phylogenetic and Phylogenomic Definition of Rhizopus Species.</title>
        <authorList>
            <person name="Gryganskyi A.P."/>
            <person name="Golan J."/>
            <person name="Dolatabadi S."/>
            <person name="Mondo S."/>
            <person name="Robb S."/>
            <person name="Idnurm A."/>
            <person name="Muszewska A."/>
            <person name="Steczkiewicz K."/>
            <person name="Masonjones S."/>
            <person name="Liao H.L."/>
            <person name="Gajdeczka M.T."/>
            <person name="Anike F."/>
            <person name="Vuek A."/>
            <person name="Anishchenko I.M."/>
            <person name="Voigt K."/>
            <person name="de Hoog G.S."/>
            <person name="Smith M.E."/>
            <person name="Heitman J."/>
            <person name="Vilgalys R."/>
            <person name="Stajich J.E."/>
        </authorList>
    </citation>
    <scope>NUCLEOTIDE SEQUENCE [LARGE SCALE GENOMIC DNA]</scope>
    <source>
        <strain evidence="2 3">LSU 92-RS-03</strain>
    </source>
</reference>
<dbReference type="Proteomes" id="UP000253551">
    <property type="component" value="Unassembled WGS sequence"/>
</dbReference>
<keyword evidence="1" id="KW-0472">Membrane</keyword>